<feature type="coiled-coil region" evidence="1">
    <location>
        <begin position="215"/>
        <end position="242"/>
    </location>
</feature>
<keyword evidence="5" id="KW-1185">Reference proteome</keyword>
<sequence length="594" mass="68669">MDAISNYDDESSEFNKSSISLMTSSGDDSVQDSESPVEIIKRFEVEIAYICEKLANLNLLSMRVETKENAFEALLSEMDPVLVVNALEIDLLSGLLDSEVRVLEKHISDLQIEKANVMEFLSSRKPFGEEEPLMRMEDMLNGSGRTLEQSLEQILEIKIRSANFQRNLLRFGGENENTESLEDTDLLELQEKMKLQNVEHQRHILRMLEKSWEREMDLEKRVSELNEIKESLTKRLQLSEQEVVYAHEEAEMTLEKFYEANYKSDLLMEKSKELLNDIKMLQFNLKGSFHREAELRNSLVKLKEQTKETELHQVNEKASMEITLKELREKVTEAEKKAVNAETKSRLLTETCEELKDANERVVSLEKEVNDINIKLQHVEACYEASQEEKIMLHSTIKDMDNVIEDLKEKVLKSQNETDSVEDKCIFLSETNTDLKKELSFAKSRIKSLEESLHQMEESKKATAKDISLRTKLITDLVMQMALERERLQKQISSLKQENKILVKKRVKKTEGDPTVKGSHGDKVNTTENKDFLSTNIQTEKEHEESVMGPTMSESEPYIARNIDAWQLKPKQYLLAAIILIISVYWGLQFSLLT</sequence>
<keyword evidence="1" id="KW-0175">Coiled coil</keyword>
<evidence type="ECO:0000256" key="1">
    <source>
        <dbReference type="SAM" id="Coils"/>
    </source>
</evidence>
<dbReference type="InterPro" id="IPR039976">
    <property type="entry name" value="WIT1/WIT2"/>
</dbReference>
<dbReference type="PANTHER" id="PTHR35705">
    <property type="entry name" value="WPP DOMAIN-INTERACTING TAIL-ANCHORED PROTEIN 1"/>
    <property type="match status" value="1"/>
</dbReference>
<accession>A0A9R1WJG3</accession>
<evidence type="ECO:0000313" key="4">
    <source>
        <dbReference type="EMBL" id="KAJ0223887.1"/>
    </source>
</evidence>
<gene>
    <name evidence="4" type="ORF">LSAT_V11C200082050</name>
</gene>
<proteinExistence type="predicted"/>
<protein>
    <recommendedName>
        <fullName evidence="3">WIT1/2 N-terminal helical bundle domain-containing protein</fullName>
    </recommendedName>
</protein>
<dbReference type="OrthoDB" id="1936068at2759"/>
<dbReference type="Proteomes" id="UP000235145">
    <property type="component" value="Unassembled WGS sequence"/>
</dbReference>
<dbReference type="InterPro" id="IPR058610">
    <property type="entry name" value="WIT1_2_N"/>
</dbReference>
<feature type="transmembrane region" description="Helical" evidence="2">
    <location>
        <begin position="573"/>
        <end position="593"/>
    </location>
</feature>
<keyword evidence="2" id="KW-0472">Membrane</keyword>
<evidence type="ECO:0000259" key="3">
    <source>
        <dbReference type="Pfam" id="PF26581"/>
    </source>
</evidence>
<evidence type="ECO:0000256" key="2">
    <source>
        <dbReference type="SAM" id="Phobius"/>
    </source>
</evidence>
<dbReference type="AlphaFoldDB" id="A0A9R1WJG3"/>
<feature type="domain" description="WIT1/2 N-terminal helical bundle" evidence="3">
    <location>
        <begin position="34"/>
        <end position="171"/>
    </location>
</feature>
<dbReference type="Pfam" id="PF26581">
    <property type="entry name" value="WIT1_2_N"/>
    <property type="match status" value="1"/>
</dbReference>
<keyword evidence="2" id="KW-1133">Transmembrane helix</keyword>
<dbReference type="Gene3D" id="1.10.287.1490">
    <property type="match status" value="1"/>
</dbReference>
<dbReference type="Gramene" id="rna-gnl|WGS:NBSK|LSAT_2X86020_mrna">
    <property type="protein sequence ID" value="cds-PLY77565.1"/>
    <property type="gene ID" value="gene-LSAT_2X86020"/>
</dbReference>
<reference evidence="4 5" key="1">
    <citation type="journal article" date="2017" name="Nat. Commun.">
        <title>Genome assembly with in vitro proximity ligation data and whole-genome triplication in lettuce.</title>
        <authorList>
            <person name="Reyes-Chin-Wo S."/>
            <person name="Wang Z."/>
            <person name="Yang X."/>
            <person name="Kozik A."/>
            <person name="Arikit S."/>
            <person name="Song C."/>
            <person name="Xia L."/>
            <person name="Froenicke L."/>
            <person name="Lavelle D.O."/>
            <person name="Truco M.J."/>
            <person name="Xia R."/>
            <person name="Zhu S."/>
            <person name="Xu C."/>
            <person name="Xu H."/>
            <person name="Xu X."/>
            <person name="Cox K."/>
            <person name="Korf I."/>
            <person name="Meyers B.C."/>
            <person name="Michelmore R.W."/>
        </authorList>
    </citation>
    <scope>NUCLEOTIDE SEQUENCE [LARGE SCALE GENOMIC DNA]</scope>
    <source>
        <strain evidence="5">cv. Salinas</strain>
        <tissue evidence="4">Seedlings</tissue>
    </source>
</reference>
<name>A0A9R1WJG3_LACSA</name>
<comment type="caution">
    <text evidence="4">The sequence shown here is derived from an EMBL/GenBank/DDBJ whole genome shotgun (WGS) entry which is preliminary data.</text>
</comment>
<dbReference type="PANTHER" id="PTHR35705:SF1">
    <property type="entry name" value="WPP DOMAIN-INTERACTING TAIL-ANCHORED PROTEIN 1"/>
    <property type="match status" value="1"/>
</dbReference>
<dbReference type="GO" id="GO:0005635">
    <property type="term" value="C:nuclear envelope"/>
    <property type="evidence" value="ECO:0007669"/>
    <property type="project" value="EnsemblPlants"/>
</dbReference>
<organism evidence="4 5">
    <name type="scientific">Lactuca sativa</name>
    <name type="common">Garden lettuce</name>
    <dbReference type="NCBI Taxonomy" id="4236"/>
    <lineage>
        <taxon>Eukaryota</taxon>
        <taxon>Viridiplantae</taxon>
        <taxon>Streptophyta</taxon>
        <taxon>Embryophyta</taxon>
        <taxon>Tracheophyta</taxon>
        <taxon>Spermatophyta</taxon>
        <taxon>Magnoliopsida</taxon>
        <taxon>eudicotyledons</taxon>
        <taxon>Gunneridae</taxon>
        <taxon>Pentapetalae</taxon>
        <taxon>asterids</taxon>
        <taxon>campanulids</taxon>
        <taxon>Asterales</taxon>
        <taxon>Asteraceae</taxon>
        <taxon>Cichorioideae</taxon>
        <taxon>Cichorieae</taxon>
        <taxon>Lactucinae</taxon>
        <taxon>Lactuca</taxon>
    </lineage>
</organism>
<evidence type="ECO:0000313" key="5">
    <source>
        <dbReference type="Proteomes" id="UP000235145"/>
    </source>
</evidence>
<dbReference type="EMBL" id="NBSK02000002">
    <property type="protein sequence ID" value="KAJ0223887.1"/>
    <property type="molecule type" value="Genomic_DNA"/>
</dbReference>
<feature type="coiled-coil region" evidence="1">
    <location>
        <begin position="317"/>
        <end position="505"/>
    </location>
</feature>
<keyword evidence="2" id="KW-0812">Transmembrane</keyword>